<dbReference type="InterPro" id="IPR036404">
    <property type="entry name" value="Jacalin-like_lectin_dom_sf"/>
</dbReference>
<evidence type="ECO:0000259" key="4">
    <source>
        <dbReference type="PROSITE" id="PS51752"/>
    </source>
</evidence>
<dbReference type="InterPro" id="IPR001229">
    <property type="entry name" value="Jacalin-like_lectin_dom"/>
</dbReference>
<protein>
    <submittedName>
        <fullName evidence="5">Jacalin-related lectin</fullName>
    </submittedName>
</protein>
<dbReference type="PANTHER" id="PTHR33589:SF3">
    <property type="entry name" value="ZYMOGEN GRANULE MEMBRANE PROTEIN 16-LIKE"/>
    <property type="match status" value="1"/>
</dbReference>
<feature type="domain" description="Jacalin-type lectin" evidence="4">
    <location>
        <begin position="26"/>
        <end position="166"/>
    </location>
</feature>
<dbReference type="SUPFAM" id="SSF51101">
    <property type="entry name" value="Mannose-binding lectins"/>
    <property type="match status" value="1"/>
</dbReference>
<dbReference type="AlphaFoldDB" id="B6F0T4"/>
<name>B6F0T4_PTEPN</name>
<evidence type="ECO:0000256" key="3">
    <source>
        <dbReference type="SAM" id="SignalP"/>
    </source>
</evidence>
<dbReference type="InterPro" id="IPR052321">
    <property type="entry name" value="PolyBind_ProtTraffic"/>
</dbReference>
<feature type="chain" id="PRO_5002844701" evidence="3">
    <location>
        <begin position="22"/>
        <end position="168"/>
    </location>
</feature>
<evidence type="ECO:0000256" key="1">
    <source>
        <dbReference type="ARBA" id="ARBA00022729"/>
    </source>
</evidence>
<dbReference type="GO" id="GO:0030246">
    <property type="term" value="F:carbohydrate binding"/>
    <property type="evidence" value="ECO:0007669"/>
    <property type="project" value="UniProtKB-KW"/>
</dbReference>
<dbReference type="Gene3D" id="2.100.10.30">
    <property type="entry name" value="Jacalin-like lectin domain"/>
    <property type="match status" value="1"/>
</dbReference>
<gene>
    <name evidence="5" type="primary">PPL2-a</name>
</gene>
<dbReference type="SMART" id="SM00915">
    <property type="entry name" value="Jacalin"/>
    <property type="match status" value="1"/>
</dbReference>
<reference evidence="5" key="1">
    <citation type="journal article" date="2014" name="PLoS ONE">
        <title>Novel Matrix Proteins of Pteria penguin Pearl Oyster Shell Nacre Homologous to the Jacalin-Related ?-Prism Fold Lectins.</title>
        <authorList>
            <person name="Naganuma T."/>
            <person name="Hoshino W."/>
            <person name="Shikanai Y."/>
            <person name="Sato R."/>
            <person name="Liu K."/>
            <person name="Sato S."/>
            <person name="Muramoto K."/>
            <person name="Osada M."/>
            <person name="Yoshimi K."/>
            <person name="Ogawa T."/>
        </authorList>
    </citation>
    <scope>NUCLEOTIDE SEQUENCE</scope>
    <source>
        <tissue evidence="5">Mantle</tissue>
    </source>
</reference>
<organism evidence="5">
    <name type="scientific">Pteria penguin</name>
    <name type="common">Winged pearl oyster</name>
    <name type="synonym">Magnavicula penguin</name>
    <dbReference type="NCBI Taxonomy" id="113549"/>
    <lineage>
        <taxon>Eukaryota</taxon>
        <taxon>Metazoa</taxon>
        <taxon>Spiralia</taxon>
        <taxon>Lophotrochozoa</taxon>
        <taxon>Mollusca</taxon>
        <taxon>Bivalvia</taxon>
        <taxon>Autobranchia</taxon>
        <taxon>Pteriomorphia</taxon>
        <taxon>Pterioida</taxon>
        <taxon>Pterioidea</taxon>
        <taxon>Pteriidae</taxon>
        <taxon>Pteria</taxon>
    </lineage>
</organism>
<dbReference type="Pfam" id="PF01419">
    <property type="entry name" value="Jacalin"/>
    <property type="match status" value="1"/>
</dbReference>
<evidence type="ECO:0000313" key="5">
    <source>
        <dbReference type="EMBL" id="BAG80527.1"/>
    </source>
</evidence>
<sequence>MSNLVFLGIIAVCLTYPCTTGAAFCSQYLTKVGGNGGGAFDESSLSSNGDITAIQVECGNVFTSIKVKYGSTWGTKHGWGASHCSNYFTRGNQTTYTLEDGEYITGATITHNAYVNSIIFKTNKRNFAKCGWSTGAKSTTITGRHLKYINGRSGCIVDSLSLYWPQWS</sequence>
<keyword evidence="2 5" id="KW-0430">Lectin</keyword>
<dbReference type="EMBL" id="AB425237">
    <property type="protein sequence ID" value="BAG80527.1"/>
    <property type="molecule type" value="mRNA"/>
</dbReference>
<proteinExistence type="evidence at transcript level"/>
<evidence type="ECO:0000256" key="2">
    <source>
        <dbReference type="ARBA" id="ARBA00022734"/>
    </source>
</evidence>
<dbReference type="PROSITE" id="PS51752">
    <property type="entry name" value="JACALIN_LECTIN"/>
    <property type="match status" value="1"/>
</dbReference>
<accession>B6F0T4</accession>
<keyword evidence="1 3" id="KW-0732">Signal</keyword>
<feature type="signal peptide" evidence="3">
    <location>
        <begin position="1"/>
        <end position="21"/>
    </location>
</feature>
<dbReference type="PANTHER" id="PTHR33589">
    <property type="entry name" value="OS11G0524900 PROTEIN"/>
    <property type="match status" value="1"/>
</dbReference>